<evidence type="ECO:0000313" key="2">
    <source>
        <dbReference type="EMBL" id="SPD87848.1"/>
    </source>
</evidence>
<evidence type="ECO:0000313" key="3">
    <source>
        <dbReference type="Proteomes" id="UP000238164"/>
    </source>
</evidence>
<keyword evidence="1" id="KW-1133">Transmembrane helix</keyword>
<accession>A0A2N9JJW8</accession>
<proteinExistence type="predicted"/>
<evidence type="ECO:0008006" key="4">
    <source>
        <dbReference type="Google" id="ProtNLM"/>
    </source>
</evidence>
<evidence type="ECO:0000256" key="1">
    <source>
        <dbReference type="SAM" id="Phobius"/>
    </source>
</evidence>
<dbReference type="AlphaFoldDB" id="A0A2N9JJW8"/>
<dbReference type="EMBL" id="LT985188">
    <property type="protein sequence ID" value="SPD87848.1"/>
    <property type="molecule type" value="Genomic_DNA"/>
</dbReference>
<dbReference type="RefSeq" id="WP_105186494.1">
    <property type="nucleotide sequence ID" value="NZ_BAAAGO010000008.1"/>
</dbReference>
<dbReference type="OrthoDB" id="4871734at2"/>
<feature type="transmembrane region" description="Helical" evidence="1">
    <location>
        <begin position="94"/>
        <end position="120"/>
    </location>
</feature>
<feature type="transmembrane region" description="Helical" evidence="1">
    <location>
        <begin position="62"/>
        <end position="82"/>
    </location>
</feature>
<reference evidence="2 3" key="1">
    <citation type="submission" date="2018-02" db="EMBL/GenBank/DDBJ databases">
        <authorList>
            <person name="Cohen D.B."/>
            <person name="Kent A.D."/>
        </authorList>
    </citation>
    <scope>NUCLEOTIDE SEQUENCE [LARGE SCALE GENOMIC DNA]</scope>
    <source>
        <strain evidence="2">1</strain>
    </source>
</reference>
<dbReference type="Proteomes" id="UP000238164">
    <property type="component" value="Chromosome 1"/>
</dbReference>
<organism evidence="2 3">
    <name type="scientific">Micropruina glycogenica</name>
    <dbReference type="NCBI Taxonomy" id="75385"/>
    <lineage>
        <taxon>Bacteria</taxon>
        <taxon>Bacillati</taxon>
        <taxon>Actinomycetota</taxon>
        <taxon>Actinomycetes</taxon>
        <taxon>Propionibacteriales</taxon>
        <taxon>Nocardioidaceae</taxon>
        <taxon>Micropruina</taxon>
    </lineage>
</organism>
<gene>
    <name evidence="2" type="ORF">MPLG2_2818</name>
</gene>
<sequence>MIRAMIDFGINLVLAATGILIAASTIAGVSVQWSGFLVAVLVFAALQAVLSPFVFNMARKYASAVLGGIGIVSTLLALWIASMLTAGGFRIDGVWAWVLTALVVWLVSALGGWLLGWLILTRWWDKRQENKKLDAAAARRNPPPPAQS</sequence>
<protein>
    <recommendedName>
        <fullName evidence="4">4 TMS phage holin, superfamily IV</fullName>
    </recommendedName>
</protein>
<dbReference type="KEGG" id="mgg:MPLG2_2818"/>
<feature type="transmembrane region" description="Helical" evidence="1">
    <location>
        <begin position="12"/>
        <end position="30"/>
    </location>
</feature>
<name>A0A2N9JJW8_9ACTN</name>
<keyword evidence="3" id="KW-1185">Reference proteome</keyword>
<keyword evidence="1" id="KW-0472">Membrane</keyword>
<dbReference type="Pfam" id="PF04020">
    <property type="entry name" value="Phage_holin_4_2"/>
    <property type="match status" value="1"/>
</dbReference>
<keyword evidence="1" id="KW-0812">Transmembrane</keyword>
<dbReference type="InterPro" id="IPR007165">
    <property type="entry name" value="Phage_holin_4_2"/>
</dbReference>
<feature type="transmembrane region" description="Helical" evidence="1">
    <location>
        <begin position="36"/>
        <end position="55"/>
    </location>
</feature>